<dbReference type="GO" id="GO:0042802">
    <property type="term" value="F:identical protein binding"/>
    <property type="evidence" value="ECO:0007669"/>
    <property type="project" value="UniProtKB-ARBA"/>
</dbReference>
<protein>
    <recommendedName>
        <fullName evidence="9">Small glutamine-rich tetratricopeptide repeat-containing protein beta</fullName>
    </recommendedName>
    <alternativeName>
        <fullName evidence="10">Beta-SGT</fullName>
    </alternativeName>
</protein>
<dbReference type="Gene3D" id="1.20.5.420">
    <property type="entry name" value="Immunoglobulin FC, subunit C"/>
    <property type="match status" value="1"/>
</dbReference>
<dbReference type="PROSITE" id="PS50293">
    <property type="entry name" value="TPR_REGION"/>
    <property type="match status" value="1"/>
</dbReference>
<dbReference type="PANTHER" id="PTHR45831">
    <property type="entry name" value="LD24721P"/>
    <property type="match status" value="1"/>
</dbReference>
<dbReference type="Gene3D" id="1.25.40.10">
    <property type="entry name" value="Tetratricopeptide repeat domain"/>
    <property type="match status" value="1"/>
</dbReference>
<feature type="repeat" description="TPR" evidence="11">
    <location>
        <begin position="86"/>
        <end position="119"/>
    </location>
</feature>
<dbReference type="Proteomes" id="UP000472277">
    <property type="component" value="Chromosome 23"/>
</dbReference>
<comment type="subunit">
    <text evidence="8">Homooligomerize.</text>
</comment>
<evidence type="ECO:0000256" key="10">
    <source>
        <dbReference type="ARBA" id="ARBA00079605"/>
    </source>
</evidence>
<dbReference type="Pfam" id="PF00515">
    <property type="entry name" value="TPR_1"/>
    <property type="match status" value="2"/>
</dbReference>
<organism evidence="13 14">
    <name type="scientific">Salmo trutta</name>
    <name type="common">Brown trout</name>
    <dbReference type="NCBI Taxonomy" id="8032"/>
    <lineage>
        <taxon>Eukaryota</taxon>
        <taxon>Metazoa</taxon>
        <taxon>Chordata</taxon>
        <taxon>Craniata</taxon>
        <taxon>Vertebrata</taxon>
        <taxon>Euteleostomi</taxon>
        <taxon>Actinopterygii</taxon>
        <taxon>Neopterygii</taxon>
        <taxon>Teleostei</taxon>
        <taxon>Protacanthopterygii</taxon>
        <taxon>Salmoniformes</taxon>
        <taxon>Salmonidae</taxon>
        <taxon>Salmoninae</taxon>
        <taxon>Salmo</taxon>
    </lineage>
</organism>
<reference evidence="13" key="2">
    <citation type="submission" date="2025-09" db="UniProtKB">
        <authorList>
            <consortium name="Ensembl"/>
        </authorList>
    </citation>
    <scope>IDENTIFICATION</scope>
</reference>
<evidence type="ECO:0000256" key="11">
    <source>
        <dbReference type="PROSITE-ProRule" id="PRU00339"/>
    </source>
</evidence>
<dbReference type="GO" id="GO:0072380">
    <property type="term" value="C:TRC complex"/>
    <property type="evidence" value="ECO:0007669"/>
    <property type="project" value="TreeGrafter"/>
</dbReference>
<evidence type="ECO:0000313" key="14">
    <source>
        <dbReference type="Proteomes" id="UP000472277"/>
    </source>
</evidence>
<keyword evidence="3" id="KW-0677">Repeat</keyword>
<evidence type="ECO:0000256" key="6">
    <source>
        <dbReference type="ARBA" id="ARBA00023186"/>
    </source>
</evidence>
<comment type="similarity">
    <text evidence="1">Belongs to the SGT family.</text>
</comment>
<dbReference type="SUPFAM" id="SSF48452">
    <property type="entry name" value="TPR-like"/>
    <property type="match status" value="1"/>
</dbReference>
<keyword evidence="2" id="KW-0597">Phosphoprotein</keyword>
<dbReference type="OMA" id="DMARNMM"/>
<evidence type="ECO:0000256" key="5">
    <source>
        <dbReference type="ARBA" id="ARBA00022990"/>
    </source>
</evidence>
<dbReference type="SMART" id="SM00028">
    <property type="entry name" value="TPR"/>
    <property type="match status" value="3"/>
</dbReference>
<keyword evidence="4 11" id="KW-0802">TPR repeat</keyword>
<evidence type="ECO:0000313" key="13">
    <source>
        <dbReference type="Ensembl" id="ENSSTUP00000111642.1"/>
    </source>
</evidence>
<evidence type="ECO:0000256" key="3">
    <source>
        <dbReference type="ARBA" id="ARBA00022737"/>
    </source>
</evidence>
<evidence type="ECO:0000256" key="8">
    <source>
        <dbReference type="ARBA" id="ARBA00063423"/>
    </source>
</evidence>
<evidence type="ECO:0000256" key="4">
    <source>
        <dbReference type="ARBA" id="ARBA00022803"/>
    </source>
</evidence>
<dbReference type="InParanoid" id="A0A674EVF3"/>
<dbReference type="InterPro" id="IPR032374">
    <property type="entry name" value="SGTA_dimer"/>
</dbReference>
<sequence length="316" mass="34532">MAVEKRLAFSIVQFLRDQTHCGALNSDEQESLEVAIQCLETTFKINSSDCHLAAPQPLTEIFLNSLLKNNLVLPETSPSPEDTERAEQLKNEGNNHMKEENYSCAVECYTKAIDLDLRNAVYYCNRAAAHSKLGNYTEATGDCERAIGIDPSYSKAYGRMGLALTAMNKYPEAISYFKKALVLDPENDTYKSNLKIAEQKQKEASSPMATGLGFDMASLINNPAFINVFVKMACDTFITLGFSLVLALSVSSMSGMMSNAVGGPAAGVGGLSDISSLIEAGQQFAQQIQQQNPELIEQLRNHIRSRSFSGSAEEHS</sequence>
<comment type="function">
    <text evidence="7">Co-chaperone that binds directly to HSC70 and HSP70 and regulates their ATPase activity.</text>
</comment>
<dbReference type="GO" id="GO:0060090">
    <property type="term" value="F:molecular adaptor activity"/>
    <property type="evidence" value="ECO:0007669"/>
    <property type="project" value="TreeGrafter"/>
</dbReference>
<feature type="repeat" description="TPR" evidence="11">
    <location>
        <begin position="120"/>
        <end position="153"/>
    </location>
</feature>
<evidence type="ECO:0000259" key="12">
    <source>
        <dbReference type="Pfam" id="PF16546"/>
    </source>
</evidence>
<dbReference type="InterPro" id="IPR011990">
    <property type="entry name" value="TPR-like_helical_dom_sf"/>
</dbReference>
<dbReference type="PROSITE" id="PS50005">
    <property type="entry name" value="TPR"/>
    <property type="match status" value="3"/>
</dbReference>
<reference evidence="13" key="1">
    <citation type="submission" date="2025-08" db="UniProtKB">
        <authorList>
            <consortium name="Ensembl"/>
        </authorList>
    </citation>
    <scope>IDENTIFICATION</scope>
</reference>
<evidence type="ECO:0000256" key="2">
    <source>
        <dbReference type="ARBA" id="ARBA00022553"/>
    </source>
</evidence>
<proteinExistence type="inferred from homology"/>
<dbReference type="GO" id="GO:0016020">
    <property type="term" value="C:membrane"/>
    <property type="evidence" value="ECO:0007669"/>
    <property type="project" value="TreeGrafter"/>
</dbReference>
<feature type="domain" description="SGTA homodimerisation" evidence="12">
    <location>
        <begin position="4"/>
        <end position="62"/>
    </location>
</feature>
<keyword evidence="14" id="KW-1185">Reference proteome</keyword>
<dbReference type="GeneTree" id="ENSGT00940000158321"/>
<name>A0A674EVF3_SALTR</name>
<dbReference type="AlphaFoldDB" id="A0A674EVF3"/>
<keyword evidence="6" id="KW-0143">Chaperone</keyword>
<dbReference type="GO" id="GO:0006620">
    <property type="term" value="P:post-translational protein targeting to endoplasmic reticulum membrane"/>
    <property type="evidence" value="ECO:0007669"/>
    <property type="project" value="TreeGrafter"/>
</dbReference>
<keyword evidence="5" id="KW-0007">Acetylation</keyword>
<dbReference type="InterPro" id="IPR019734">
    <property type="entry name" value="TPR_rpt"/>
</dbReference>
<dbReference type="FunFam" id="1.20.5.420:FF:000002">
    <property type="entry name" value="Small glutamine-rich tetratricopeptide repeat-containing protein alpha"/>
    <property type="match status" value="1"/>
</dbReference>
<dbReference type="PANTHER" id="PTHR45831:SF1">
    <property type="entry name" value="SMALL GLUTAMINE-RICH TETRATRICOPEPTIDE REPEAT-CONTAINING PROTEIN BETA"/>
    <property type="match status" value="1"/>
</dbReference>
<evidence type="ECO:0000256" key="9">
    <source>
        <dbReference type="ARBA" id="ARBA00070478"/>
    </source>
</evidence>
<gene>
    <name evidence="13" type="primary">SGTB</name>
    <name evidence="13" type="synonym">LOC115159686</name>
</gene>
<evidence type="ECO:0000256" key="1">
    <source>
        <dbReference type="ARBA" id="ARBA00008175"/>
    </source>
</evidence>
<dbReference type="Pfam" id="PF16546">
    <property type="entry name" value="SGTA_dimer"/>
    <property type="match status" value="1"/>
</dbReference>
<evidence type="ECO:0000256" key="7">
    <source>
        <dbReference type="ARBA" id="ARBA00058932"/>
    </source>
</evidence>
<accession>A0A674EVF3</accession>
<feature type="repeat" description="TPR" evidence="11">
    <location>
        <begin position="154"/>
        <end position="187"/>
    </location>
</feature>
<dbReference type="FunFam" id="1.25.40.10:FF:000103">
    <property type="entry name" value="small glutamine-rich tetratricopeptide repeat-containing protein beta"/>
    <property type="match status" value="1"/>
</dbReference>
<dbReference type="Ensembl" id="ENSSTUT00000119476.1">
    <property type="protein sequence ID" value="ENSSTUP00000111642.1"/>
    <property type="gene ID" value="ENSSTUG00000049425.1"/>
</dbReference>
<dbReference type="InterPro" id="IPR047150">
    <property type="entry name" value="SGT"/>
</dbReference>